<keyword evidence="14" id="KW-1185">Reference proteome</keyword>
<dbReference type="PROSITE" id="PS50109">
    <property type="entry name" value="HIS_KIN"/>
    <property type="match status" value="1"/>
</dbReference>
<reference evidence="13 14" key="1">
    <citation type="submission" date="2018-02" db="EMBL/GenBank/DDBJ databases">
        <title>Genome sequence of Desulfovibrio carbinolicus DSM 3852.</title>
        <authorList>
            <person name="Wilbanks E."/>
            <person name="Skennerton C.T."/>
            <person name="Orphan V.J."/>
        </authorList>
    </citation>
    <scope>NUCLEOTIDE SEQUENCE [LARGE SCALE GENOMIC DNA]</scope>
    <source>
        <strain evidence="13 14">DSM 3852</strain>
    </source>
</reference>
<dbReference type="GO" id="GO:0005524">
    <property type="term" value="F:ATP binding"/>
    <property type="evidence" value="ECO:0007669"/>
    <property type="project" value="UniProtKB-KW"/>
</dbReference>
<dbReference type="AlphaFoldDB" id="A0A4P6I0Z9"/>
<dbReference type="Pfam" id="PF00512">
    <property type="entry name" value="HisKA"/>
    <property type="match status" value="1"/>
</dbReference>
<evidence type="ECO:0000256" key="3">
    <source>
        <dbReference type="ARBA" id="ARBA00012438"/>
    </source>
</evidence>
<comment type="catalytic activity">
    <reaction evidence="1">
        <text>ATP + protein L-histidine = ADP + protein N-phospho-L-histidine.</text>
        <dbReference type="EC" id="2.7.13.3"/>
    </reaction>
</comment>
<evidence type="ECO:0000256" key="6">
    <source>
        <dbReference type="ARBA" id="ARBA00022741"/>
    </source>
</evidence>
<keyword evidence="10" id="KW-1133">Transmembrane helix</keyword>
<evidence type="ECO:0000256" key="2">
    <source>
        <dbReference type="ARBA" id="ARBA00004370"/>
    </source>
</evidence>
<accession>A0A4P6I0Z9</accession>
<dbReference type="EMBL" id="CP026538">
    <property type="protein sequence ID" value="QAZ67429.1"/>
    <property type="molecule type" value="Genomic_DNA"/>
</dbReference>
<dbReference type="InterPro" id="IPR003594">
    <property type="entry name" value="HATPase_dom"/>
</dbReference>
<dbReference type="InterPro" id="IPR036097">
    <property type="entry name" value="HisK_dim/P_sf"/>
</dbReference>
<dbReference type="GO" id="GO:0007234">
    <property type="term" value="P:osmosensory signaling via phosphorelay pathway"/>
    <property type="evidence" value="ECO:0007669"/>
    <property type="project" value="TreeGrafter"/>
</dbReference>
<dbReference type="InterPro" id="IPR004358">
    <property type="entry name" value="Sig_transdc_His_kin-like_C"/>
</dbReference>
<feature type="domain" description="HAMP" evidence="12">
    <location>
        <begin position="201"/>
        <end position="253"/>
    </location>
</feature>
<keyword evidence="5" id="KW-0808">Transferase</keyword>
<dbReference type="Gene3D" id="6.10.340.10">
    <property type="match status" value="1"/>
</dbReference>
<dbReference type="SUPFAM" id="SSF158472">
    <property type="entry name" value="HAMP domain-like"/>
    <property type="match status" value="1"/>
</dbReference>
<dbReference type="InterPro" id="IPR050351">
    <property type="entry name" value="BphY/WalK/GraS-like"/>
</dbReference>
<dbReference type="OrthoDB" id="9770955at2"/>
<dbReference type="PROSITE" id="PS50885">
    <property type="entry name" value="HAMP"/>
    <property type="match status" value="1"/>
</dbReference>
<dbReference type="CDD" id="cd00075">
    <property type="entry name" value="HATPase"/>
    <property type="match status" value="1"/>
</dbReference>
<dbReference type="GO" id="GO:0000155">
    <property type="term" value="F:phosphorelay sensor kinase activity"/>
    <property type="evidence" value="ECO:0007669"/>
    <property type="project" value="InterPro"/>
</dbReference>
<dbReference type="Gene3D" id="3.30.565.10">
    <property type="entry name" value="Histidine kinase-like ATPase, C-terminal domain"/>
    <property type="match status" value="1"/>
</dbReference>
<evidence type="ECO:0000256" key="4">
    <source>
        <dbReference type="ARBA" id="ARBA00022553"/>
    </source>
</evidence>
<dbReference type="PRINTS" id="PR00344">
    <property type="entry name" value="BCTRLSENSOR"/>
</dbReference>
<dbReference type="GO" id="GO:0030295">
    <property type="term" value="F:protein kinase activator activity"/>
    <property type="evidence" value="ECO:0007669"/>
    <property type="project" value="TreeGrafter"/>
</dbReference>
<evidence type="ECO:0000313" key="14">
    <source>
        <dbReference type="Proteomes" id="UP000293296"/>
    </source>
</evidence>
<evidence type="ECO:0000259" key="11">
    <source>
        <dbReference type="PROSITE" id="PS50109"/>
    </source>
</evidence>
<dbReference type="Pfam" id="PF00672">
    <property type="entry name" value="HAMP"/>
    <property type="match status" value="1"/>
</dbReference>
<evidence type="ECO:0000256" key="9">
    <source>
        <dbReference type="ARBA" id="ARBA00023012"/>
    </source>
</evidence>
<dbReference type="Gene3D" id="1.10.287.130">
    <property type="match status" value="1"/>
</dbReference>
<evidence type="ECO:0000256" key="1">
    <source>
        <dbReference type="ARBA" id="ARBA00000085"/>
    </source>
</evidence>
<dbReference type="GO" id="GO:0000156">
    <property type="term" value="F:phosphorelay response regulator activity"/>
    <property type="evidence" value="ECO:0007669"/>
    <property type="project" value="TreeGrafter"/>
</dbReference>
<dbReference type="InterPro" id="IPR003660">
    <property type="entry name" value="HAMP_dom"/>
</dbReference>
<feature type="transmembrane region" description="Helical" evidence="10">
    <location>
        <begin position="12"/>
        <end position="39"/>
    </location>
</feature>
<keyword evidence="10" id="KW-0472">Membrane</keyword>
<dbReference type="PANTHER" id="PTHR42878:SF7">
    <property type="entry name" value="SENSOR HISTIDINE KINASE GLRK"/>
    <property type="match status" value="1"/>
</dbReference>
<dbReference type="EC" id="2.7.13.3" evidence="3"/>
<dbReference type="SMART" id="SM00387">
    <property type="entry name" value="HATPase_c"/>
    <property type="match status" value="1"/>
</dbReference>
<dbReference type="Proteomes" id="UP000293296">
    <property type="component" value="Chromosome"/>
</dbReference>
<dbReference type="CDD" id="cd06225">
    <property type="entry name" value="HAMP"/>
    <property type="match status" value="1"/>
</dbReference>
<keyword evidence="8" id="KW-0067">ATP-binding</keyword>
<dbReference type="SUPFAM" id="SSF55874">
    <property type="entry name" value="ATPase domain of HSP90 chaperone/DNA topoisomerase II/histidine kinase"/>
    <property type="match status" value="1"/>
</dbReference>
<comment type="subcellular location">
    <subcellularLocation>
        <location evidence="2">Membrane</location>
    </subcellularLocation>
</comment>
<dbReference type="SMART" id="SM00388">
    <property type="entry name" value="HisKA"/>
    <property type="match status" value="1"/>
</dbReference>
<evidence type="ECO:0000313" key="13">
    <source>
        <dbReference type="EMBL" id="QAZ67429.1"/>
    </source>
</evidence>
<dbReference type="CDD" id="cd00082">
    <property type="entry name" value="HisKA"/>
    <property type="match status" value="1"/>
</dbReference>
<sequence length="484" mass="54587">MYLSRKPIKHYGILFKLLVVFIGIMVVAYFTISTLLIYIKDSVNISRDIVKVRIEVLTISQRLVDSLLVMEENQKKYEIIHSEEYKKNFMTALNEYKNAIWSILWFRYEGFSAWEELHAEFRKAFPDLAQGRELTKEPWIDQDTLNQWMRIVVSARQDNERVLESGMRELFRISEAAVSRGLSGLTISIGVGLLGVLYLTYSLSRPLRELRRGIRAYTRDGRLEPIRVLSKDELGELGAAFNDMTVRLKEEERMRADFIDMVSHEIRTPLTSIRESVNLMRERVLGDVNERQKRFLDIASDELQRISAMLTSLLKVSSMASQIVDLAPVTFNPEELLRETLEKAGPGAEAKDIALTPRVAKDIVSVVGDRELLGQALYNLVGNAVKFSPAGRTVRVGLELADGGQKVLASISDEGPGIPEEEQAYVFNKYYRGARTKRSTDGIGLGLSIAKTIVEAHGGNIWLSSLPGKGCTFYFTIPVDGARA</sequence>
<dbReference type="PANTHER" id="PTHR42878">
    <property type="entry name" value="TWO-COMPONENT HISTIDINE KINASE"/>
    <property type="match status" value="1"/>
</dbReference>
<evidence type="ECO:0000256" key="8">
    <source>
        <dbReference type="ARBA" id="ARBA00022840"/>
    </source>
</evidence>
<dbReference type="InterPro" id="IPR003661">
    <property type="entry name" value="HisK_dim/P_dom"/>
</dbReference>
<dbReference type="SUPFAM" id="SSF47384">
    <property type="entry name" value="Homodimeric domain of signal transducing histidine kinase"/>
    <property type="match status" value="1"/>
</dbReference>
<feature type="domain" description="Histidine kinase" evidence="11">
    <location>
        <begin position="261"/>
        <end position="481"/>
    </location>
</feature>
<dbReference type="InterPro" id="IPR036890">
    <property type="entry name" value="HATPase_C_sf"/>
</dbReference>
<keyword evidence="9" id="KW-0902">Two-component regulatory system</keyword>
<keyword evidence="7 13" id="KW-0418">Kinase</keyword>
<feature type="transmembrane region" description="Helical" evidence="10">
    <location>
        <begin position="181"/>
        <end position="201"/>
    </location>
</feature>
<keyword evidence="10" id="KW-0812">Transmembrane</keyword>
<evidence type="ECO:0000256" key="5">
    <source>
        <dbReference type="ARBA" id="ARBA00022679"/>
    </source>
</evidence>
<evidence type="ECO:0000256" key="10">
    <source>
        <dbReference type="SAM" id="Phobius"/>
    </source>
</evidence>
<name>A0A4P6I0Z9_9BACT</name>
<evidence type="ECO:0000259" key="12">
    <source>
        <dbReference type="PROSITE" id="PS50885"/>
    </source>
</evidence>
<dbReference type="SMART" id="SM00304">
    <property type="entry name" value="HAMP"/>
    <property type="match status" value="1"/>
</dbReference>
<keyword evidence="4" id="KW-0597">Phosphoprotein</keyword>
<dbReference type="InterPro" id="IPR005467">
    <property type="entry name" value="His_kinase_dom"/>
</dbReference>
<dbReference type="GO" id="GO:0016020">
    <property type="term" value="C:membrane"/>
    <property type="evidence" value="ECO:0007669"/>
    <property type="project" value="UniProtKB-SubCell"/>
</dbReference>
<protein>
    <recommendedName>
        <fullName evidence="3">histidine kinase</fullName>
        <ecNumber evidence="3">2.7.13.3</ecNumber>
    </recommendedName>
</protein>
<dbReference type="FunFam" id="3.30.565.10:FF:000006">
    <property type="entry name" value="Sensor histidine kinase WalK"/>
    <property type="match status" value="1"/>
</dbReference>
<keyword evidence="6" id="KW-0547">Nucleotide-binding</keyword>
<evidence type="ECO:0000256" key="7">
    <source>
        <dbReference type="ARBA" id="ARBA00022777"/>
    </source>
</evidence>
<gene>
    <name evidence="13" type="ORF">C3Y92_09420</name>
</gene>
<dbReference type="Pfam" id="PF02518">
    <property type="entry name" value="HATPase_c"/>
    <property type="match status" value="1"/>
</dbReference>
<proteinExistence type="predicted"/>
<organism evidence="13 14">
    <name type="scientific">Solidesulfovibrio carbinolicus</name>
    <dbReference type="NCBI Taxonomy" id="296842"/>
    <lineage>
        <taxon>Bacteria</taxon>
        <taxon>Pseudomonadati</taxon>
        <taxon>Thermodesulfobacteriota</taxon>
        <taxon>Desulfovibrionia</taxon>
        <taxon>Desulfovibrionales</taxon>
        <taxon>Desulfovibrionaceae</taxon>
        <taxon>Solidesulfovibrio</taxon>
    </lineage>
</organism>
<dbReference type="KEGG" id="dcb:C3Y92_09420"/>
<dbReference type="RefSeq" id="WP_129352003.1">
    <property type="nucleotide sequence ID" value="NZ_CP026538.1"/>
</dbReference>